<evidence type="ECO:0000256" key="1">
    <source>
        <dbReference type="SAM" id="MobiDB-lite"/>
    </source>
</evidence>
<organism evidence="2 3">
    <name type="scientific">Phaeosphaeria nodorum (strain SN15 / ATCC MYA-4574 / FGSC 10173)</name>
    <name type="common">Glume blotch fungus</name>
    <name type="synonym">Parastagonospora nodorum</name>
    <dbReference type="NCBI Taxonomy" id="321614"/>
    <lineage>
        <taxon>Eukaryota</taxon>
        <taxon>Fungi</taxon>
        <taxon>Dikarya</taxon>
        <taxon>Ascomycota</taxon>
        <taxon>Pezizomycotina</taxon>
        <taxon>Dothideomycetes</taxon>
        <taxon>Pleosporomycetidae</taxon>
        <taxon>Pleosporales</taxon>
        <taxon>Pleosporineae</taxon>
        <taxon>Phaeosphaeriaceae</taxon>
        <taxon>Parastagonospora</taxon>
    </lineage>
</organism>
<feature type="region of interest" description="Disordered" evidence="1">
    <location>
        <begin position="1"/>
        <end position="25"/>
    </location>
</feature>
<evidence type="ECO:0000313" key="3">
    <source>
        <dbReference type="Proteomes" id="UP000663193"/>
    </source>
</evidence>
<dbReference type="Proteomes" id="UP000663193">
    <property type="component" value="Chromosome 11"/>
</dbReference>
<name>A0A7U2I657_PHANO</name>
<gene>
    <name evidence="2" type="ORF">JI435_415820</name>
</gene>
<protein>
    <submittedName>
        <fullName evidence="2">Uncharacterized protein</fullName>
    </submittedName>
</protein>
<sequence>MQSATIARSSNASSRPGVLRLKVKNEHESERSRRCRIVVALLATIDETSTTIMSLAYGSCVTDVDRTRMRDGGRERRWILRCVFYAKPSSSKCATVFAFEWPLFYSQ</sequence>
<feature type="compositionally biased region" description="Polar residues" evidence="1">
    <location>
        <begin position="1"/>
        <end position="14"/>
    </location>
</feature>
<dbReference type="AlphaFoldDB" id="A0A7U2I657"/>
<dbReference type="VEuPathDB" id="FungiDB:JI435_415820"/>
<accession>A0A7U2I657</accession>
<reference evidence="3" key="1">
    <citation type="journal article" date="2021" name="BMC Genomics">
        <title>Chromosome-level genome assembly and manually-curated proteome of model necrotroph Parastagonospora nodorum Sn15 reveals a genome-wide trove of candidate effector homologs, and redundancy of virulence-related functions within an accessory chromosome.</title>
        <authorList>
            <person name="Bertazzoni S."/>
            <person name="Jones D.A.B."/>
            <person name="Phan H.T."/>
            <person name="Tan K.-C."/>
            <person name="Hane J.K."/>
        </authorList>
    </citation>
    <scope>NUCLEOTIDE SEQUENCE [LARGE SCALE GENOMIC DNA]</scope>
    <source>
        <strain evidence="3">SN15 / ATCC MYA-4574 / FGSC 10173)</strain>
    </source>
</reference>
<evidence type="ECO:0000313" key="2">
    <source>
        <dbReference type="EMBL" id="QRD00813.1"/>
    </source>
</evidence>
<dbReference type="EMBL" id="CP069033">
    <property type="protein sequence ID" value="QRD00813.1"/>
    <property type="molecule type" value="Genomic_DNA"/>
</dbReference>
<proteinExistence type="predicted"/>
<keyword evidence="3" id="KW-1185">Reference proteome</keyword>